<dbReference type="EMBL" id="LAZR01014936">
    <property type="protein sequence ID" value="KKM15320.1"/>
    <property type="molecule type" value="Genomic_DNA"/>
</dbReference>
<name>A0A0F9KJ19_9ZZZZ</name>
<organism evidence="1">
    <name type="scientific">marine sediment metagenome</name>
    <dbReference type="NCBI Taxonomy" id="412755"/>
    <lineage>
        <taxon>unclassified sequences</taxon>
        <taxon>metagenomes</taxon>
        <taxon>ecological metagenomes</taxon>
    </lineage>
</organism>
<comment type="caution">
    <text evidence="1">The sequence shown here is derived from an EMBL/GenBank/DDBJ whole genome shotgun (WGS) entry which is preliminary data.</text>
</comment>
<reference evidence="1" key="1">
    <citation type="journal article" date="2015" name="Nature">
        <title>Complex archaea that bridge the gap between prokaryotes and eukaryotes.</title>
        <authorList>
            <person name="Spang A."/>
            <person name="Saw J.H."/>
            <person name="Jorgensen S.L."/>
            <person name="Zaremba-Niedzwiedzka K."/>
            <person name="Martijn J."/>
            <person name="Lind A.E."/>
            <person name="van Eijk R."/>
            <person name="Schleper C."/>
            <person name="Guy L."/>
            <person name="Ettema T.J."/>
        </authorList>
    </citation>
    <scope>NUCLEOTIDE SEQUENCE</scope>
</reference>
<accession>A0A0F9KJ19</accession>
<sequence>MISQMKPENIFKQRDYCLNLLKIFVSIKTSAIYPNSSEELLIFDTNS</sequence>
<dbReference type="AlphaFoldDB" id="A0A0F9KJ19"/>
<evidence type="ECO:0000313" key="1">
    <source>
        <dbReference type="EMBL" id="KKM15320.1"/>
    </source>
</evidence>
<gene>
    <name evidence="1" type="ORF">LCGC14_1697290</name>
</gene>
<protein>
    <submittedName>
        <fullName evidence="1">Uncharacterized protein</fullName>
    </submittedName>
</protein>
<proteinExistence type="predicted"/>